<dbReference type="EC" id="3.1.3.3" evidence="3"/>
<keyword evidence="8" id="KW-0718">Serine biosynthesis</keyword>
<proteinExistence type="inferred from homology"/>
<dbReference type="Gene3D" id="3.40.50.1000">
    <property type="entry name" value="HAD superfamily/HAD-like"/>
    <property type="match status" value="1"/>
</dbReference>
<evidence type="ECO:0000256" key="5">
    <source>
        <dbReference type="ARBA" id="ARBA00022723"/>
    </source>
</evidence>
<evidence type="ECO:0000256" key="3">
    <source>
        <dbReference type="ARBA" id="ARBA00012640"/>
    </source>
</evidence>
<dbReference type="KEGG" id="pfaa:MM59RIKEN_33840"/>
<dbReference type="GO" id="GO:0000287">
    <property type="term" value="F:magnesium ion binding"/>
    <property type="evidence" value="ECO:0007669"/>
    <property type="project" value="TreeGrafter"/>
</dbReference>
<dbReference type="NCBIfam" id="TIGR01488">
    <property type="entry name" value="HAD-SF-IB"/>
    <property type="match status" value="1"/>
</dbReference>
<comment type="catalytic activity">
    <reaction evidence="10">
        <text>O-phospho-D-serine + H2O = D-serine + phosphate</text>
        <dbReference type="Rhea" id="RHEA:24873"/>
        <dbReference type="ChEBI" id="CHEBI:15377"/>
        <dbReference type="ChEBI" id="CHEBI:35247"/>
        <dbReference type="ChEBI" id="CHEBI:43474"/>
        <dbReference type="ChEBI" id="CHEBI:58680"/>
        <dbReference type="EC" id="3.1.3.3"/>
    </reaction>
</comment>
<dbReference type="Gene3D" id="3.90.1470.10">
    <property type="entry name" value="thrh gene product, domain 2"/>
    <property type="match status" value="1"/>
</dbReference>
<evidence type="ECO:0000256" key="1">
    <source>
        <dbReference type="ARBA" id="ARBA00005135"/>
    </source>
</evidence>
<keyword evidence="14" id="KW-0614">Plasmid</keyword>
<feature type="binding site" evidence="12">
    <location>
        <position position="38"/>
    </location>
    <ligand>
        <name>substrate</name>
    </ligand>
</feature>
<dbReference type="Proteomes" id="UP000679848">
    <property type="component" value="Plasmid pMM59_01"/>
</dbReference>
<feature type="active site" description="Nucleophile" evidence="11">
    <location>
        <position position="30"/>
    </location>
</feature>
<dbReference type="InterPro" id="IPR050582">
    <property type="entry name" value="HAD-like_SerB"/>
</dbReference>
<feature type="binding site" evidence="13">
    <location>
        <position position="30"/>
    </location>
    <ligand>
        <name>Mg(2+)</name>
        <dbReference type="ChEBI" id="CHEBI:18420"/>
    </ligand>
</feature>
<dbReference type="Pfam" id="PF00702">
    <property type="entry name" value="Hydrolase"/>
    <property type="match status" value="1"/>
</dbReference>
<feature type="binding site" evidence="13">
    <location>
        <position position="175"/>
    </location>
    <ligand>
        <name>Mg(2+)</name>
        <dbReference type="ChEBI" id="CHEBI:18420"/>
    </ligand>
</feature>
<evidence type="ECO:0000256" key="4">
    <source>
        <dbReference type="ARBA" id="ARBA00022605"/>
    </source>
</evidence>
<sequence length="222" mass="24756">MYNHIQTSCALESARIYEIRGTSMNIVCLDMEGVLVPEIWIAFAEASGIPQLRRTTRDEPDYDKLMRYRLEILKEHGLGLPEIQATIAKIDPLPGAKAFLDELRTLTQVIILSDTFEEFAKPLMEKLGWPTIFCNSLEVAESGEITGYRMRCEKSKLTTVKALQSIGYETIASGDSFNDLGMIQASKAGFLFKSTEAIKADHPELPAYEEFGDLLAAIRAAL</sequence>
<dbReference type="InterPro" id="IPR023214">
    <property type="entry name" value="HAD_sf"/>
</dbReference>
<dbReference type="PANTHER" id="PTHR43344:SF2">
    <property type="entry name" value="PHOSPHOSERINE PHOSPHATASE"/>
    <property type="match status" value="1"/>
</dbReference>
<feature type="active site" description="Proton donor" evidence="11">
    <location>
        <position position="32"/>
    </location>
</feature>
<evidence type="ECO:0000256" key="10">
    <source>
        <dbReference type="ARBA" id="ARBA00048523"/>
    </source>
</evidence>
<feature type="binding site" evidence="13">
    <location>
        <position position="32"/>
    </location>
    <ligand>
        <name>Mg(2+)</name>
        <dbReference type="ChEBI" id="CHEBI:18420"/>
    </ligand>
</feature>
<evidence type="ECO:0000256" key="13">
    <source>
        <dbReference type="PIRSR" id="PIRSR611863-3"/>
    </source>
</evidence>
<reference evidence="14" key="1">
    <citation type="submission" date="2020-09" db="EMBL/GenBank/DDBJ databases">
        <title>New species isolated from human feces.</title>
        <authorList>
            <person name="Kitahara M."/>
            <person name="Shigeno Y."/>
            <person name="Shime M."/>
            <person name="Matsumoto Y."/>
            <person name="Nakamura S."/>
            <person name="Motooka D."/>
            <person name="Fukuoka S."/>
            <person name="Nishikawa H."/>
            <person name="Benno Y."/>
        </authorList>
    </citation>
    <scope>NUCLEOTIDE SEQUENCE</scope>
    <source>
        <strain evidence="14">MM59</strain>
        <plasmid evidence="14">pMM59_01</plasmid>
    </source>
</reference>
<dbReference type="EMBL" id="AP023421">
    <property type="protein sequence ID" value="BCK86065.1"/>
    <property type="molecule type" value="Genomic_DNA"/>
</dbReference>
<dbReference type="InterPro" id="IPR011863">
    <property type="entry name" value="HSK-PSP"/>
</dbReference>
<dbReference type="GO" id="GO:0006564">
    <property type="term" value="P:L-serine biosynthetic process"/>
    <property type="evidence" value="ECO:0007669"/>
    <property type="project" value="UniProtKB-KW"/>
</dbReference>
<dbReference type="AlphaFoldDB" id="A0A830QT79"/>
<accession>A0A830QT79</accession>
<dbReference type="NCBIfam" id="NF010109">
    <property type="entry name" value="PRK13582.1"/>
    <property type="match status" value="1"/>
</dbReference>
<evidence type="ECO:0000256" key="6">
    <source>
        <dbReference type="ARBA" id="ARBA00022801"/>
    </source>
</evidence>
<evidence type="ECO:0000256" key="11">
    <source>
        <dbReference type="PIRSR" id="PIRSR611863-1"/>
    </source>
</evidence>
<keyword evidence="15" id="KW-1185">Reference proteome</keyword>
<dbReference type="GO" id="GO:0005737">
    <property type="term" value="C:cytoplasm"/>
    <property type="evidence" value="ECO:0007669"/>
    <property type="project" value="TreeGrafter"/>
</dbReference>
<organism evidence="14 15">
    <name type="scientific">Pusillibacter faecalis</name>
    <dbReference type="NCBI Taxonomy" id="2714358"/>
    <lineage>
        <taxon>Bacteria</taxon>
        <taxon>Bacillati</taxon>
        <taxon>Bacillota</taxon>
        <taxon>Clostridia</taxon>
        <taxon>Eubacteriales</taxon>
        <taxon>Oscillospiraceae</taxon>
        <taxon>Pusillibacter</taxon>
    </lineage>
</organism>
<dbReference type="SUPFAM" id="SSF56784">
    <property type="entry name" value="HAD-like"/>
    <property type="match status" value="1"/>
</dbReference>
<feature type="binding site" evidence="12">
    <location>
        <position position="69"/>
    </location>
    <ligand>
        <name>substrate</name>
    </ligand>
</feature>
<evidence type="ECO:0000313" key="14">
    <source>
        <dbReference type="EMBL" id="BCK86065.1"/>
    </source>
</evidence>
<feature type="binding site" evidence="12">
    <location>
        <position position="156"/>
    </location>
    <ligand>
        <name>substrate</name>
    </ligand>
</feature>
<evidence type="ECO:0000256" key="12">
    <source>
        <dbReference type="PIRSR" id="PIRSR611863-2"/>
    </source>
</evidence>
<dbReference type="GO" id="GO:0036424">
    <property type="term" value="F:L-phosphoserine phosphatase activity"/>
    <property type="evidence" value="ECO:0007669"/>
    <property type="project" value="TreeGrafter"/>
</dbReference>
<evidence type="ECO:0000256" key="2">
    <source>
        <dbReference type="ARBA" id="ARBA00009184"/>
    </source>
</evidence>
<feature type="binding site" evidence="12">
    <location>
        <begin position="113"/>
        <end position="114"/>
    </location>
    <ligand>
        <name>substrate</name>
    </ligand>
</feature>
<keyword evidence="5" id="KW-0479">Metal-binding</keyword>
<keyword evidence="4" id="KW-0028">Amino-acid biosynthesis</keyword>
<name>A0A830QT79_9FIRM</name>
<comment type="catalytic activity">
    <reaction evidence="9">
        <text>O-phospho-L-serine + H2O = L-serine + phosphate</text>
        <dbReference type="Rhea" id="RHEA:21208"/>
        <dbReference type="ChEBI" id="CHEBI:15377"/>
        <dbReference type="ChEBI" id="CHEBI:33384"/>
        <dbReference type="ChEBI" id="CHEBI:43474"/>
        <dbReference type="ChEBI" id="CHEBI:57524"/>
        <dbReference type="EC" id="3.1.3.3"/>
    </reaction>
</comment>
<geneLocation type="plasmid" evidence="14 15">
    <name>pMM59_01</name>
</geneLocation>
<comment type="pathway">
    <text evidence="1">Amino-acid biosynthesis; L-serine biosynthesis; L-serine from 3-phospho-D-glycerate: step 3/3.</text>
</comment>
<dbReference type="PANTHER" id="PTHR43344">
    <property type="entry name" value="PHOSPHOSERINE PHOSPHATASE"/>
    <property type="match status" value="1"/>
</dbReference>
<protein>
    <recommendedName>
        <fullName evidence="3">phosphoserine phosphatase</fullName>
        <ecNumber evidence="3">3.1.3.3</ecNumber>
    </recommendedName>
</protein>
<keyword evidence="7" id="KW-0460">Magnesium</keyword>
<evidence type="ECO:0000256" key="8">
    <source>
        <dbReference type="ARBA" id="ARBA00023299"/>
    </source>
</evidence>
<evidence type="ECO:0000256" key="7">
    <source>
        <dbReference type="ARBA" id="ARBA00022842"/>
    </source>
</evidence>
<dbReference type="NCBIfam" id="TIGR02137">
    <property type="entry name" value="HSK-PSP"/>
    <property type="match status" value="1"/>
</dbReference>
<feature type="binding site" evidence="12">
    <location>
        <position position="178"/>
    </location>
    <ligand>
        <name>substrate</name>
    </ligand>
</feature>
<gene>
    <name evidence="14" type="primary">thrH</name>
    <name evidence="14" type="ORF">MM59RIKEN_33840</name>
</gene>
<dbReference type="InterPro" id="IPR036412">
    <property type="entry name" value="HAD-like_sf"/>
</dbReference>
<comment type="similarity">
    <text evidence="2">Belongs to the HAD-like hydrolase superfamily. SerB family.</text>
</comment>
<evidence type="ECO:0000256" key="9">
    <source>
        <dbReference type="ARBA" id="ARBA00048138"/>
    </source>
</evidence>
<evidence type="ECO:0000313" key="15">
    <source>
        <dbReference type="Proteomes" id="UP000679848"/>
    </source>
</evidence>
<keyword evidence="6" id="KW-0378">Hydrolase</keyword>
<comment type="cofactor">
    <cofactor evidence="13">
        <name>Mg(2+)</name>
        <dbReference type="ChEBI" id="CHEBI:18420"/>
    </cofactor>
    <text evidence="13">Binds 1 Mg(2+) ion per subunit.</text>
</comment>